<dbReference type="AlphaFoldDB" id="A0A0M2SN32"/>
<gene>
    <name evidence="2" type="ORF">WN59_01975</name>
</gene>
<feature type="domain" description="Scaffold protein Nfu/NifU N-terminal" evidence="1">
    <location>
        <begin position="4"/>
        <end position="84"/>
    </location>
</feature>
<dbReference type="SMART" id="SM00932">
    <property type="entry name" value="Nfu_N"/>
    <property type="match status" value="1"/>
</dbReference>
<name>A0A0M2SN32_9STAP</name>
<sequence length="94" mass="10685">MEIVRIEPTPSPNTMKITVSEEKAEMKSSTYREVSDEAPDFINRILELEDVKSVFHALDFISVDKSPKVDWETLIPQIEETFAGGSEDVKKNLN</sequence>
<organism evidence="2 3">
    <name type="scientific">Salinicoccus sediminis</name>
    <dbReference type="NCBI Taxonomy" id="1432562"/>
    <lineage>
        <taxon>Bacteria</taxon>
        <taxon>Bacillati</taxon>
        <taxon>Bacillota</taxon>
        <taxon>Bacilli</taxon>
        <taxon>Bacillales</taxon>
        <taxon>Staphylococcaceae</taxon>
        <taxon>Salinicoccus</taxon>
    </lineage>
</organism>
<protein>
    <submittedName>
        <fullName evidence="2">Scaffolding protein</fullName>
    </submittedName>
</protein>
<dbReference type="InterPro" id="IPR036498">
    <property type="entry name" value="Nfu/NifU_N_sf"/>
</dbReference>
<evidence type="ECO:0000259" key="1">
    <source>
        <dbReference type="SMART" id="SM00932"/>
    </source>
</evidence>
<dbReference type="EMBL" id="LAYZ01000001">
    <property type="protein sequence ID" value="KKK35618.1"/>
    <property type="molecule type" value="Genomic_DNA"/>
</dbReference>
<dbReference type="SUPFAM" id="SSF110836">
    <property type="entry name" value="Hypothetical protein SAV1430"/>
    <property type="match status" value="1"/>
</dbReference>
<evidence type="ECO:0000313" key="2">
    <source>
        <dbReference type="EMBL" id="KKK35618.1"/>
    </source>
</evidence>
<evidence type="ECO:0000313" key="3">
    <source>
        <dbReference type="Proteomes" id="UP000034287"/>
    </source>
</evidence>
<reference evidence="2 3" key="1">
    <citation type="submission" date="2015-04" db="EMBL/GenBank/DDBJ databases">
        <title>Taxonomic description and genome sequence of Salinicoccus sediminis sp. nov., a novel hyper halotolerant bacterium isolated from marine sediment.</title>
        <authorList>
            <person name="Mathan Kumar R."/>
            <person name="Kaur G."/>
            <person name="Kumar N."/>
            <person name="Kumar A."/>
            <person name="Singh N.K."/>
            <person name="Kaur N."/>
            <person name="Mayilraj S."/>
        </authorList>
    </citation>
    <scope>NUCLEOTIDE SEQUENCE [LARGE SCALE GENOMIC DNA]</scope>
    <source>
        <strain evidence="2 3">SV-16</strain>
    </source>
</reference>
<proteinExistence type="predicted"/>
<keyword evidence="3" id="KW-1185">Reference proteome</keyword>
<accession>A0A0M2SN32</accession>
<dbReference type="InterPro" id="IPR014824">
    <property type="entry name" value="Nfu/NifU_N"/>
</dbReference>
<dbReference type="Pfam" id="PF08712">
    <property type="entry name" value="Nfu_N"/>
    <property type="match status" value="1"/>
</dbReference>
<comment type="caution">
    <text evidence="2">The sequence shown here is derived from an EMBL/GenBank/DDBJ whole genome shotgun (WGS) entry which is preliminary data.</text>
</comment>
<dbReference type="STRING" id="1432562.WN59_01975"/>
<dbReference type="Gene3D" id="3.30.1370.70">
    <property type="entry name" value="Scaffold protein Nfu/NifU, N-terminal domain"/>
    <property type="match status" value="1"/>
</dbReference>
<dbReference type="PATRIC" id="fig|1432562.3.peg.406"/>
<dbReference type="Proteomes" id="UP000034287">
    <property type="component" value="Unassembled WGS sequence"/>
</dbReference>